<feature type="transmembrane region" description="Helical" evidence="2">
    <location>
        <begin position="178"/>
        <end position="203"/>
    </location>
</feature>
<feature type="transmembrane region" description="Helical" evidence="2">
    <location>
        <begin position="494"/>
        <end position="519"/>
    </location>
</feature>
<dbReference type="PANTHER" id="PTHR42101">
    <property type="entry name" value="CHROMOSOME 16, WHOLE GENOME SHOTGUN SEQUENCE"/>
    <property type="match status" value="1"/>
</dbReference>
<proteinExistence type="predicted"/>
<keyword evidence="2" id="KW-1133">Transmembrane helix</keyword>
<reference evidence="3" key="2">
    <citation type="submission" date="2020-09" db="EMBL/GenBank/DDBJ databases">
        <title>Reference genome assembly for Australian Ascochyta lentis isolate Al4.</title>
        <authorList>
            <person name="Lee R.C."/>
            <person name="Farfan-Caceres L.M."/>
            <person name="Debler J.W."/>
            <person name="Williams A.H."/>
            <person name="Henares B.M."/>
        </authorList>
    </citation>
    <scope>NUCLEOTIDE SEQUENCE</scope>
    <source>
        <strain evidence="3">Al4</strain>
    </source>
</reference>
<feature type="transmembrane region" description="Helical" evidence="2">
    <location>
        <begin position="111"/>
        <end position="133"/>
    </location>
</feature>
<sequence>MGWSFHGKKASFIDDFDAEKHLKRLHKTTPFIESPLTGADQENLVFSQRHEANSVELLLDLFFVANLATFTAYHSISDIDYLLAYIGFFGILWATWFQITLHDVRFARDSLYERICKTIQFITFVGLALVGSSFNPSGKANNKNFSILCYTLIISRGLLAIQYMVVLFYTWRAKYSKLYLPLGLMIATYLVGTGAFAAMTPIYRPTVVAPQYLYMVWYAVMIAEAIIVITISCFWRMLSFKKTHLMERMSLLTIIVIGEGAIGVTKTVGRIMGKSGLDSEGCFLIMCIIVILVLLWALYFDNFPHGHYGTIRQQVWSLLHFPFQLAIVGVVEGAQQIAMARYVLKSAAKGTADLHKICEQQLDGAKLRDTLTEMVDYYQFKSKLDTYGYYDDIMYSVYNIGNATGICSPQNVTSYNSAIWPEDFNYIENAISNGIYSGLGVKMPIDKLEKYIEPIQIAEKSWKLTYLYFWSCFCVLIISLIVFLFLIRRHKVDVFDYVSVLIRCLVLGAGAASLAVLANKQRLFDLLNSPAILPVAVVLLFIVLCCDKLASLWCNRRLFKSGEPYALEHEEEHHHGGGGHGEGHGEVHMTDDVEAANVHHGRPELKGHRKSAGWSIHADPVELAKENTEYSSAHFRDSAHGFEEVQTPSLQSPPMTPGRGPAGYMPVAH</sequence>
<keyword evidence="2" id="KW-0812">Transmembrane</keyword>
<feature type="transmembrane region" description="Helical" evidence="2">
    <location>
        <begin position="215"/>
        <end position="238"/>
    </location>
</feature>
<accession>A0A8H7J733</accession>
<evidence type="ECO:0000313" key="4">
    <source>
        <dbReference type="Proteomes" id="UP000651452"/>
    </source>
</evidence>
<gene>
    <name evidence="3" type="ORF">EKO04_003675</name>
</gene>
<keyword evidence="2" id="KW-0472">Membrane</keyword>
<feature type="transmembrane region" description="Helical" evidence="2">
    <location>
        <begin position="281"/>
        <end position="299"/>
    </location>
</feature>
<dbReference type="EMBL" id="RZGK01000006">
    <property type="protein sequence ID" value="KAF9698129.1"/>
    <property type="molecule type" value="Genomic_DNA"/>
</dbReference>
<dbReference type="OrthoDB" id="3177213at2759"/>
<evidence type="ECO:0008006" key="5">
    <source>
        <dbReference type="Google" id="ProtNLM"/>
    </source>
</evidence>
<evidence type="ECO:0000256" key="1">
    <source>
        <dbReference type="SAM" id="MobiDB-lite"/>
    </source>
</evidence>
<organism evidence="3 4">
    <name type="scientific">Ascochyta lentis</name>
    <dbReference type="NCBI Taxonomy" id="205686"/>
    <lineage>
        <taxon>Eukaryota</taxon>
        <taxon>Fungi</taxon>
        <taxon>Dikarya</taxon>
        <taxon>Ascomycota</taxon>
        <taxon>Pezizomycotina</taxon>
        <taxon>Dothideomycetes</taxon>
        <taxon>Pleosporomycetidae</taxon>
        <taxon>Pleosporales</taxon>
        <taxon>Pleosporineae</taxon>
        <taxon>Didymellaceae</taxon>
        <taxon>Ascochyta</taxon>
    </lineage>
</organism>
<feature type="transmembrane region" description="Helical" evidence="2">
    <location>
        <begin position="82"/>
        <end position="99"/>
    </location>
</feature>
<name>A0A8H7J733_9PLEO</name>
<evidence type="ECO:0000256" key="2">
    <source>
        <dbReference type="SAM" id="Phobius"/>
    </source>
</evidence>
<dbReference type="Pfam" id="PF06772">
    <property type="entry name" value="LtrA"/>
    <property type="match status" value="1"/>
</dbReference>
<feature type="transmembrane region" description="Helical" evidence="2">
    <location>
        <begin position="531"/>
        <end position="550"/>
    </location>
</feature>
<dbReference type="PANTHER" id="PTHR42101:SF1">
    <property type="entry name" value="LOW TEMPERATURE REQUIREMENT A"/>
    <property type="match status" value="1"/>
</dbReference>
<feature type="transmembrane region" description="Helical" evidence="2">
    <location>
        <begin position="467"/>
        <end position="487"/>
    </location>
</feature>
<dbReference type="AlphaFoldDB" id="A0A8H7J733"/>
<feature type="region of interest" description="Disordered" evidence="1">
    <location>
        <begin position="640"/>
        <end position="669"/>
    </location>
</feature>
<feature type="transmembrane region" description="Helical" evidence="2">
    <location>
        <begin position="145"/>
        <end position="171"/>
    </location>
</feature>
<comment type="caution">
    <text evidence="3">The sequence shown here is derived from an EMBL/GenBank/DDBJ whole genome shotgun (WGS) entry which is preliminary data.</text>
</comment>
<reference evidence="3" key="1">
    <citation type="submission" date="2018-12" db="EMBL/GenBank/DDBJ databases">
        <authorList>
            <person name="Syme R.A."/>
            <person name="Farfan-Caceres L."/>
            <person name="Lichtenzveig J."/>
        </authorList>
    </citation>
    <scope>NUCLEOTIDE SEQUENCE</scope>
    <source>
        <strain evidence="3">Al4</strain>
    </source>
</reference>
<evidence type="ECO:0000313" key="3">
    <source>
        <dbReference type="EMBL" id="KAF9698129.1"/>
    </source>
</evidence>
<dbReference type="InterPro" id="IPR010640">
    <property type="entry name" value="Low_temperature_requirement_A"/>
</dbReference>
<dbReference type="Proteomes" id="UP000651452">
    <property type="component" value="Unassembled WGS sequence"/>
</dbReference>
<protein>
    <recommendedName>
        <fullName evidence="5">Low temperature requirement A</fullName>
    </recommendedName>
</protein>
<keyword evidence="4" id="KW-1185">Reference proteome</keyword>